<evidence type="ECO:0000256" key="5">
    <source>
        <dbReference type="ARBA" id="ARBA00022692"/>
    </source>
</evidence>
<evidence type="ECO:0000256" key="8">
    <source>
        <dbReference type="SAM" id="Phobius"/>
    </source>
</evidence>
<comment type="caution">
    <text evidence="10">The sequence shown here is derived from an EMBL/GenBank/DDBJ whole genome shotgun (WGS) entry which is preliminary data.</text>
</comment>
<protein>
    <submittedName>
        <fullName evidence="10">Glycosyltransferase family 39 protein</fullName>
    </submittedName>
</protein>
<evidence type="ECO:0000313" key="10">
    <source>
        <dbReference type="EMBL" id="MBL4933678.1"/>
    </source>
</evidence>
<evidence type="ECO:0000256" key="1">
    <source>
        <dbReference type="ARBA" id="ARBA00004651"/>
    </source>
</evidence>
<dbReference type="AlphaFoldDB" id="A0A937FJS9"/>
<dbReference type="Pfam" id="PF13231">
    <property type="entry name" value="PMT_2"/>
    <property type="match status" value="1"/>
</dbReference>
<feature type="transmembrane region" description="Helical" evidence="8">
    <location>
        <begin position="408"/>
        <end position="425"/>
    </location>
</feature>
<reference evidence="10" key="1">
    <citation type="submission" date="2021-01" db="EMBL/GenBank/DDBJ databases">
        <title>Genome public.</title>
        <authorList>
            <person name="Liu C."/>
            <person name="Sun Q."/>
        </authorList>
    </citation>
    <scope>NUCLEOTIDE SEQUENCE</scope>
    <source>
        <strain evidence="10">YIM B02565</strain>
    </source>
</reference>
<evidence type="ECO:0000256" key="6">
    <source>
        <dbReference type="ARBA" id="ARBA00022989"/>
    </source>
</evidence>
<evidence type="ECO:0000313" key="11">
    <source>
        <dbReference type="Proteomes" id="UP000623681"/>
    </source>
</evidence>
<keyword evidence="2" id="KW-1003">Cell membrane</keyword>
<dbReference type="InterPro" id="IPR050297">
    <property type="entry name" value="LipidA_mod_glycosyltrf_83"/>
</dbReference>
<keyword evidence="4" id="KW-0808">Transferase</keyword>
<organism evidence="10 11">
    <name type="scientific">Clostridium paridis</name>
    <dbReference type="NCBI Taxonomy" id="2803863"/>
    <lineage>
        <taxon>Bacteria</taxon>
        <taxon>Bacillati</taxon>
        <taxon>Bacillota</taxon>
        <taxon>Clostridia</taxon>
        <taxon>Eubacteriales</taxon>
        <taxon>Clostridiaceae</taxon>
        <taxon>Clostridium</taxon>
    </lineage>
</organism>
<proteinExistence type="predicted"/>
<dbReference type="PANTHER" id="PTHR33908:SF11">
    <property type="entry name" value="MEMBRANE PROTEIN"/>
    <property type="match status" value="1"/>
</dbReference>
<dbReference type="Proteomes" id="UP000623681">
    <property type="component" value="Unassembled WGS sequence"/>
</dbReference>
<dbReference type="GO" id="GO:0009103">
    <property type="term" value="P:lipopolysaccharide biosynthetic process"/>
    <property type="evidence" value="ECO:0007669"/>
    <property type="project" value="UniProtKB-ARBA"/>
</dbReference>
<dbReference type="GO" id="GO:0016763">
    <property type="term" value="F:pentosyltransferase activity"/>
    <property type="evidence" value="ECO:0007669"/>
    <property type="project" value="TreeGrafter"/>
</dbReference>
<feature type="transmembrane region" description="Helical" evidence="8">
    <location>
        <begin position="215"/>
        <end position="244"/>
    </location>
</feature>
<feature type="transmembrane region" description="Helical" evidence="8">
    <location>
        <begin position="48"/>
        <end position="69"/>
    </location>
</feature>
<comment type="subcellular location">
    <subcellularLocation>
        <location evidence="1">Cell membrane</location>
        <topology evidence="1">Multi-pass membrane protein</topology>
    </subcellularLocation>
</comment>
<evidence type="ECO:0000256" key="7">
    <source>
        <dbReference type="ARBA" id="ARBA00023136"/>
    </source>
</evidence>
<feature type="transmembrane region" description="Helical" evidence="8">
    <location>
        <begin position="189"/>
        <end position="208"/>
    </location>
</feature>
<gene>
    <name evidence="10" type="ORF">JK634_17995</name>
</gene>
<evidence type="ECO:0000256" key="3">
    <source>
        <dbReference type="ARBA" id="ARBA00022676"/>
    </source>
</evidence>
<feature type="transmembrane region" description="Helical" evidence="8">
    <location>
        <begin position="434"/>
        <end position="450"/>
    </location>
</feature>
<feature type="transmembrane region" description="Helical" evidence="8">
    <location>
        <begin position="133"/>
        <end position="151"/>
    </location>
</feature>
<feature type="domain" description="Glycosyltransferase RgtA/B/C/D-like" evidence="9">
    <location>
        <begin position="145"/>
        <end position="289"/>
    </location>
</feature>
<feature type="transmembrane region" description="Helical" evidence="8">
    <location>
        <begin position="158"/>
        <end position="177"/>
    </location>
</feature>
<sequence length="481" mass="55414">MIFFKENKFFNILGNIIIFFVSLFLLFVILGFFSISVNALNINIFLKIPLFIIGFAIMVALLILISRVIVWLTNRLTSKQYIIFLILLTLITRIIWVFLIKSPITSDFKIMYETATKLINGDYSTIDKSYFNLWVYQFGFSGYEALVMSLFHTTNPLIIKLLNILYCLGTTLLVYKIGSKIFNETSGRVSGFFYSIYISSLVMTSALTNEHIATFLFLLGIYVFLCSNLSFPVRAIILGILVALGNINRPLGSLILLAIIIYLVLMLIKDFNFTNIKHTCASLILIILSYLVIMNLASYIFIAKGITPYKLTNRDPFWKFVTGLNYDTKGQYSEKDDSYLYSIKEPEERKKLEIPLIKERVSNVPKLASLIKDKVLIMWSGPDDSTYWTCQYLNKRILNIAIIGTERIEFIAMAFYSIIAALFLFKEKKYNKNLLILLLIAGYASVHFFIEIQTRYKYFMIPLLAIVQGYGVYISSKYLKR</sequence>
<evidence type="ECO:0000256" key="4">
    <source>
        <dbReference type="ARBA" id="ARBA00022679"/>
    </source>
</evidence>
<feature type="transmembrane region" description="Helical" evidence="8">
    <location>
        <begin position="12"/>
        <end position="36"/>
    </location>
</feature>
<evidence type="ECO:0000256" key="2">
    <source>
        <dbReference type="ARBA" id="ARBA00022475"/>
    </source>
</evidence>
<name>A0A937FJS9_9CLOT</name>
<feature type="transmembrane region" description="Helical" evidence="8">
    <location>
        <begin position="280"/>
        <end position="302"/>
    </location>
</feature>
<accession>A0A937FJS9</accession>
<feature type="transmembrane region" description="Helical" evidence="8">
    <location>
        <begin position="250"/>
        <end position="268"/>
    </location>
</feature>
<dbReference type="EMBL" id="JAESWA010000027">
    <property type="protein sequence ID" value="MBL4933678.1"/>
    <property type="molecule type" value="Genomic_DNA"/>
</dbReference>
<dbReference type="PANTHER" id="PTHR33908">
    <property type="entry name" value="MANNOSYLTRANSFERASE YKCB-RELATED"/>
    <property type="match status" value="1"/>
</dbReference>
<keyword evidence="6 8" id="KW-1133">Transmembrane helix</keyword>
<dbReference type="InterPro" id="IPR038731">
    <property type="entry name" value="RgtA/B/C-like"/>
</dbReference>
<keyword evidence="5 8" id="KW-0812">Transmembrane</keyword>
<keyword evidence="7 8" id="KW-0472">Membrane</keyword>
<feature type="transmembrane region" description="Helical" evidence="8">
    <location>
        <begin position="81"/>
        <end position="99"/>
    </location>
</feature>
<keyword evidence="3" id="KW-0328">Glycosyltransferase</keyword>
<evidence type="ECO:0000259" key="9">
    <source>
        <dbReference type="Pfam" id="PF13231"/>
    </source>
</evidence>
<dbReference type="GO" id="GO:0005886">
    <property type="term" value="C:plasma membrane"/>
    <property type="evidence" value="ECO:0007669"/>
    <property type="project" value="UniProtKB-SubCell"/>
</dbReference>
<keyword evidence="11" id="KW-1185">Reference proteome</keyword>
<feature type="transmembrane region" description="Helical" evidence="8">
    <location>
        <begin position="456"/>
        <end position="475"/>
    </location>
</feature>